<reference evidence="2" key="1">
    <citation type="journal article" date="2019" name="Int. J. Syst. Evol. Microbiol.">
        <title>The Global Catalogue of Microorganisms (GCM) 10K type strain sequencing project: providing services to taxonomists for standard genome sequencing and annotation.</title>
        <authorList>
            <consortium name="The Broad Institute Genomics Platform"/>
            <consortium name="The Broad Institute Genome Sequencing Center for Infectious Disease"/>
            <person name="Wu L."/>
            <person name="Ma J."/>
        </authorList>
    </citation>
    <scope>NUCLEOTIDE SEQUENCE [LARGE SCALE GENOMIC DNA]</scope>
    <source>
        <strain evidence="2">CGMCC 1.12990</strain>
    </source>
</reference>
<comment type="caution">
    <text evidence="1">The sequence shown here is derived from an EMBL/GenBank/DDBJ whole genome shotgun (WGS) entry which is preliminary data.</text>
</comment>
<protein>
    <submittedName>
        <fullName evidence="1">Uncharacterized protein</fullName>
    </submittedName>
</protein>
<accession>A0ABQ1WH33</accession>
<gene>
    <name evidence="1" type="ORF">GCM10011378_03180</name>
</gene>
<evidence type="ECO:0000313" key="1">
    <source>
        <dbReference type="EMBL" id="GGG29907.1"/>
    </source>
</evidence>
<proteinExistence type="predicted"/>
<dbReference type="EMBL" id="BMGS01000001">
    <property type="protein sequence ID" value="GGG29907.1"/>
    <property type="molecule type" value="Genomic_DNA"/>
</dbReference>
<evidence type="ECO:0000313" key="2">
    <source>
        <dbReference type="Proteomes" id="UP000601361"/>
    </source>
</evidence>
<organism evidence="1 2">
    <name type="scientific">Hymenobacter glacieicola</name>
    <dbReference type="NCBI Taxonomy" id="1562124"/>
    <lineage>
        <taxon>Bacteria</taxon>
        <taxon>Pseudomonadati</taxon>
        <taxon>Bacteroidota</taxon>
        <taxon>Cytophagia</taxon>
        <taxon>Cytophagales</taxon>
        <taxon>Hymenobacteraceae</taxon>
        <taxon>Hymenobacter</taxon>
    </lineage>
</organism>
<name>A0ABQ1WH33_9BACT</name>
<keyword evidence="2" id="KW-1185">Reference proteome</keyword>
<dbReference type="Proteomes" id="UP000601361">
    <property type="component" value="Unassembled WGS sequence"/>
</dbReference>
<sequence length="116" mass="13423">MQVARQFLLAMVRGEWAAAYQWLAPETRHDLSIEQFRTAAQPFLVQSQHYGPVIDLYKLGYRLRGEETPQPFVAFSFRADTLRRLPHYQLDVTFRDSTTRQVQGFGLVPLLPVSGR</sequence>